<protein>
    <recommendedName>
        <fullName evidence="2">DUF721 domain-containing protein</fullName>
    </recommendedName>
</protein>
<evidence type="ECO:0000313" key="1">
    <source>
        <dbReference type="EMBL" id="SFV59123.1"/>
    </source>
</evidence>
<organism evidence="1">
    <name type="scientific">hydrothermal vent metagenome</name>
    <dbReference type="NCBI Taxonomy" id="652676"/>
    <lineage>
        <taxon>unclassified sequences</taxon>
        <taxon>metagenomes</taxon>
        <taxon>ecological metagenomes</taxon>
    </lineage>
</organism>
<gene>
    <name evidence="1" type="ORF">MNB_SV-13-152</name>
</gene>
<dbReference type="AlphaFoldDB" id="A0A1W1C050"/>
<sequence>MKNASLILSHLSSLPQFRLLKPQACYQKYISCLSQKWQKAIAFVYIKNEILYIAITHPGFKQELNYMKDSLRSVLRDLNKYDLNCKSMIANKVIIFHSKYHAIPEEKSEPKTVPYYQEQAQGVFEMPKDEKLKDAFQRIQDMIQCES</sequence>
<accession>A0A1W1C050</accession>
<reference evidence="1" key="1">
    <citation type="submission" date="2016-10" db="EMBL/GenBank/DDBJ databases">
        <authorList>
            <person name="de Groot N.N."/>
        </authorList>
    </citation>
    <scope>NUCLEOTIDE SEQUENCE</scope>
</reference>
<proteinExistence type="predicted"/>
<dbReference type="EMBL" id="FPHM01000055">
    <property type="protein sequence ID" value="SFV59123.1"/>
    <property type="molecule type" value="Genomic_DNA"/>
</dbReference>
<name>A0A1W1C050_9ZZZZ</name>
<evidence type="ECO:0008006" key="2">
    <source>
        <dbReference type="Google" id="ProtNLM"/>
    </source>
</evidence>